<accession>A0A9X3UP89</accession>
<dbReference type="Proteomes" id="UP001145481">
    <property type="component" value="Unassembled WGS sequence"/>
</dbReference>
<organism evidence="1 2">
    <name type="scientific">Pasteurella multocida</name>
    <dbReference type="NCBI Taxonomy" id="747"/>
    <lineage>
        <taxon>Bacteria</taxon>
        <taxon>Pseudomonadati</taxon>
        <taxon>Pseudomonadota</taxon>
        <taxon>Gammaproteobacteria</taxon>
        <taxon>Pasteurellales</taxon>
        <taxon>Pasteurellaceae</taxon>
        <taxon>Pasteurella</taxon>
    </lineage>
</organism>
<evidence type="ECO:0000313" key="1">
    <source>
        <dbReference type="EMBL" id="MDA5622602.1"/>
    </source>
</evidence>
<gene>
    <name evidence="1" type="ORF">NM948_03430</name>
</gene>
<name>A0A9X3UP89_PASMD</name>
<dbReference type="RefSeq" id="WP_229026038.1">
    <property type="nucleotide sequence ID" value="NZ_JADMLJ010000019.1"/>
</dbReference>
<proteinExistence type="predicted"/>
<sequence>MRQIKTAQHLVNDILVVTVIDVVDKKLVPRTFAMKKGTCQVVKLSDAQKKILYDIRHSWCFFSAVACRKQDGSRYLHDASESFIREQCNLADLTQVLVNTLFDKFSKANPLHTLTAYWISAPNDHDFTLREMLAPLYYRNVYNEYLTNYELKTGKKDTVSYKADSLEQFILEWKGV</sequence>
<dbReference type="AlphaFoldDB" id="A0A9X3UP89"/>
<dbReference type="EMBL" id="JANJHC010000005">
    <property type="protein sequence ID" value="MDA5622602.1"/>
    <property type="molecule type" value="Genomic_DNA"/>
</dbReference>
<reference evidence="1" key="1">
    <citation type="submission" date="2022-07" db="EMBL/GenBank/DDBJ databases">
        <title>Genome-based characterization of novel serogroup A variants of Pasteurella multocida.</title>
        <authorList>
            <person name="Prajapati A."/>
            <person name="Yogisharadhya R."/>
            <person name="Mohanty N."/>
            <person name="Chanda M."/>
            <person name="Mendem S.K."/>
            <person name="Siddaramappa S."/>
            <person name="Shivachandra S.B."/>
        </authorList>
    </citation>
    <scope>NUCLEOTIDE SEQUENCE</scope>
    <source>
        <strain evidence="1">NIVEDIPm19</strain>
    </source>
</reference>
<comment type="caution">
    <text evidence="1">The sequence shown here is derived from an EMBL/GenBank/DDBJ whole genome shotgun (WGS) entry which is preliminary data.</text>
</comment>
<evidence type="ECO:0000313" key="2">
    <source>
        <dbReference type="Proteomes" id="UP001145481"/>
    </source>
</evidence>
<protein>
    <submittedName>
        <fullName evidence="1">Uncharacterized protein</fullName>
    </submittedName>
</protein>